<feature type="disulfide bond" evidence="12">
    <location>
        <begin position="1196"/>
        <end position="1205"/>
    </location>
</feature>
<feature type="disulfide bond" evidence="12">
    <location>
        <begin position="1175"/>
        <end position="1187"/>
    </location>
</feature>
<evidence type="ECO:0000259" key="18">
    <source>
        <dbReference type="PROSITE" id="PS51117"/>
    </source>
</evidence>
<feature type="domain" description="Laminin G" evidence="15">
    <location>
        <begin position="2460"/>
        <end position="2638"/>
    </location>
</feature>
<feature type="disulfide bond" evidence="12">
    <location>
        <begin position="984"/>
        <end position="1001"/>
    </location>
</feature>
<feature type="domain" description="Laminin EGF-like" evidence="16">
    <location>
        <begin position="1221"/>
        <end position="1277"/>
    </location>
</feature>
<dbReference type="FunFam" id="2.10.25.10:FF:000074">
    <property type="entry name" value="Laminin subunit alpha"/>
    <property type="match status" value="1"/>
</dbReference>
<comment type="subunit">
    <text evidence="10">Laminin is a complex glycoprotein, consisting of three different polypeptide chains (alpha, beta, gamma), which are bound to each other by disulfide bonds into a cross-shaped molecule comprising one long and three short arms with globules at each end.</text>
</comment>
<feature type="coiled-coil region" evidence="13">
    <location>
        <begin position="2194"/>
        <end position="2252"/>
    </location>
</feature>
<evidence type="ECO:0008006" key="21">
    <source>
        <dbReference type="Google" id="ProtNLM"/>
    </source>
</evidence>
<sequence>MQLHSPLDWLAAVVLLAGLASCQVDYDSYQEFITTESERGLFPSIFNLATNSLINATATCGSSRREEYCKLVEHVLLRATAAGGSPQCDICDANDARHRHPIEFAIDGTRRWWQSPSLANGLEYERVNITIDLRQEYQVAYVVIKMGNAPRPGTWVLEKSLDGVHYEPWQYYATSDAECMRQFGVPATTGVPRFQRDDEVHCTSEYSKITPLEGGEIHTSLVNGRPGVEKPSLELQKFTRARYVRLRLISPRTLNADLMIINRQTHRIDKSVTMRYFYSISDISIGGQCICYGHAESCPSDPVTGQFKCECRHNTCGESCNKCCPLFNQLPWKPGTHEHPNSCQQCQCFNHADSCVYDEELDNNKWSITPEGVYEGGGRCLDCKHNTEGFNCERCKDGYYRPSGLSHYREDACRACDCDPTGSISDVCIRDDQSALSGQHPGDCVCKPGFGGRRCERCARGYRNYPKCEPCPCNQAGSVNFDTCEEEKCKCKANVEGLYCDRCRPGTIHLSAENPLGCQACFCFGMTDKCREIPWATAVISNNVGWNLTDLSGGRDVRPEVENREVLMFNANQNKDRSLFYWKAPDTFTGNMLNSYGGNLHYFVYYVPMEQGNSVPVADLVIEGNGIKVEYYTRMDFFPRENMTVQIPIREGSGWYNSVTRTPADKADMLRALAGVDRFLVRAMYQQQQLQSSIFGLTLDTAVPPPEGSPVDQDEDVLHPAIPDTRMRGVEVCECPENFAGNSCESCVPGYRRVNNQLYGGRCEKCSCQGHTDTCDPFTGECTNCQHNTTGERCELCLPGHYGNPSLGGELGACRPCACPTSENNRSPECVMTQLVVAGPAASQEDAYVCTACERGYEGNKCEVCADGFFGNPLEGNGTCTECECNGNVDLMSIGNCDTETGRCLKCIGDTTGEHCELCKENHWGSALEHTCKPCGCHHVGAESPQCSNVDGECSCKENYIGKQCDRCVDGHGDIENGCPACECDIVGSIGDQCDAVSGQCTCKQGVFGKRCDQCRPSYFNFTDAGCQFCHCNIYGSIEDGKCNNVTGKCECRDNVDGTMCEKCADGFFNITSGTGCQACDCDPVGSDGEACDLHSGQCVCKSGVTGLKCDQCQPNHYGLSEEGCKECQACPAPGQVCDPITGECVCPPNTVGEMCENCTENAWDYHPLQGCKLCECSEVGSSNGKCDFRTGQCKCRNEFVGLRCDHCSHGFYGFPDCKSCDCEPAGTDPLQCRDGLCLCNEDGECPCKKNVIGEKCDQCKEGTFSLEASNRLGCTECFCFNRSTTCQQSTLLWSQTYAEDRRVVFEEPWEYYTKKHNINLLKEYPSRYNSYPTDAVPLYWPLPKSMLGDRTGSYNGFLRFTIWNEDNRRGIEGVRPDNQYFRYFPQVVLVGNNRIELEHIPMAIAEDGKYKVRLHESEWRSRQSPELPVTRKQMMIALQNLQGIYVRGTYNYPARGDAITMSEISLDVAVPESSGASGPVAIGVEQCMDCQQGFAGASCQNPAQGYCRKKHRDYLNSPDDMSLVGWSEPCACNGHSVTCHPETCICTDCEHNTLGDHCDQCKSGYIGDARQGGANACTKCACPLVENSFSDTCAAVDYGRGYVCNACKPGYTGQYCESCVVGYFGEPSTPGGFCQSCDCHPDGSLHGACNPLTGECECRPGVTGRDCSRCQHRHAFIGGVCTSCDQGCYLPLMTMVDELEVTLASQNFSGLRPIPWKRLTRIGNNTELISEFMRGLGDGNGDGEMGGIVKDSKYAKEAFAVVEGARFQADRMNKGATSLEQFTTMAEDIISDSQLTYATVFNTTQFLKHFHTHGGTSVGGATLDAWALEAEAHYNATLDRGEYIEKRHNRAEQEHKKTEELLKKVLANKLNDTSFENLLNRLEEFDQWLEDFRATIYDSARRDTTEAERMSSVVAKRIDRYKGVSNEIEKLRAEAEDDLATARNSVDQAKGQELLNLFDDSRAINETLETAAELSLECRNTSMMYAQLIDEYDDIFVQNAAEHAEQLEKSADVLKNSFSDTRTEAEDPLKASQAYEEIASALTNATKAAEEAVKAAEDAYAEADGESENSMVKKVNESEKASQALAEEAREIRKQWEKSGMEVEREQLDERLAFVNEQNIDMIKRNDVVKNQWSKFDDHHDRTIGLQSVARDADKRAEMARKATDALVKEVKDVADRANKLVNSTGQGIREDIEKVRKARLDLEKTREALEKVGGVSAANRNRADEMQKQLALLKDKINEAREKAEQIRLSLRSDERGVCQRSFTSPAHPSPSNSFSIRYRPLRNVPDSAIFITRTKPRRTQPSEFIAIEVRDKRIVAHWNVGGGAKMATNSHSILYVPNTDRSHWYHIDVDRIGNALNLTVALKETVTGAADRLRTDAVSVFVGDGEWAGDVVFNTIPGETQVSMGTDPESAEEMGLATNKFHGVIGAITVDDVSIPLWAFSHSSPECEGAPAPTQPAVRGYMFRDGFAQMELATFERTVSSLSVIFNAYSPNGLLYFRGSETSGDFIVLQLKNGHVVFKIHLGGDSHAELTSKNTYADGREHTVKAIRSGAEIHLQVDSDADRFSTTIPGENTALNIETDMHYVAGVPTSFKVDRFRSDIEWNGFFGCILSVKPSQASDLDLDHPIRWQRREPGCQFDAAKLVPTDRLVGFSRPGFLLQRGVIMDNNSTFAFGFRTKEENGTLIFQSSKLAAFRRKQREADSSGKGYLAFYLFRGYLVLHFGKDASSRKEVVTIRSSQMYNDGQLHSVFMSRKGKFVRLRVDDKEVGEKQVLNDESPIGTASSQMFIGGFAERSKPPNNEIPTTVPLIGCVSDMFHNYKKIPIVPEEHNAQIGTCAIESPNFAVPIDEPMDLDSIGGHRKDSRLNHPMERTYYEIDAIAVRFVFICVLACILGSQEIPPEIIIKFVSDAEKLVAPVDNKPSRESMKTCGGGFDSAIRDAVNAGDSSKPSDAVRYGISKSSHSRVNFEGKQYPNISDFQLSFSMRTEQPTGMLWVWANYKNFTRYFYLNLIEGFPTIEVKGRNPEPKILDCKERRLDDGHWHDIVIIKKERELILMVDELLPVSITDCPTPKVMRRRMYIGGVISKHRLSFNLQTPGYDGCIRDFKVNNVVQSLEGESSRDVIPCARPTKGMYAHEGGFAVFDGLHKSIKDGSRNVDISLSFRPIVDEGTVLALLTNSNPEKARLSIEVKQDKVLVTVIHEASGLEIRDAIPVLRALCDGNWHSIHLLVGEKVMEIKIDEERNELPIDHMSADARELLLNLPLNIAGVSAPVAEKLSMTSLVGCYKDLKLAGHPKYFEAAQKSNKAAVDACPFH</sequence>
<dbReference type="SMART" id="SM00181">
    <property type="entry name" value="EGF"/>
    <property type="match status" value="11"/>
</dbReference>
<dbReference type="PANTHER" id="PTHR10574">
    <property type="entry name" value="NETRIN/LAMININ-RELATED"/>
    <property type="match status" value="1"/>
</dbReference>
<feature type="chain" id="PRO_5001487912" description="Laminin EGF-like protein" evidence="14">
    <location>
        <begin position="23"/>
        <end position="3316"/>
    </location>
</feature>
<dbReference type="GO" id="GO:0009888">
    <property type="term" value="P:tissue development"/>
    <property type="evidence" value="ECO:0007669"/>
    <property type="project" value="TreeGrafter"/>
</dbReference>
<keyword evidence="9 12" id="KW-0424">Laminin EGF-like domain</keyword>
<dbReference type="InterPro" id="IPR000034">
    <property type="entry name" value="Laminin_IV"/>
</dbReference>
<dbReference type="Proteomes" id="UP000024635">
    <property type="component" value="Unassembled WGS sequence"/>
</dbReference>
<feature type="domain" description="Laminin EGF-like" evidence="16">
    <location>
        <begin position="883"/>
        <end position="934"/>
    </location>
</feature>
<feature type="domain" description="Laminin EGF-like" evidence="16">
    <location>
        <begin position="766"/>
        <end position="816"/>
    </location>
</feature>
<dbReference type="PROSITE" id="PS51115">
    <property type="entry name" value="LAMININ_IVA"/>
    <property type="match status" value="2"/>
</dbReference>
<dbReference type="OrthoDB" id="10011303at2759"/>
<feature type="domain" description="Laminin G" evidence="15">
    <location>
        <begin position="3131"/>
        <end position="3313"/>
    </location>
</feature>
<keyword evidence="13" id="KW-0175">Coiled coil</keyword>
<feature type="coiled-coil region" evidence="13">
    <location>
        <begin position="1998"/>
        <end position="2119"/>
    </location>
</feature>
<dbReference type="Pfam" id="PF00055">
    <property type="entry name" value="Laminin_N"/>
    <property type="match status" value="1"/>
</dbReference>
<feature type="disulfide bond" evidence="12">
    <location>
        <begin position="491"/>
        <end position="500"/>
    </location>
</feature>
<feature type="domain" description="Laminin EGF-like" evidence="16">
    <location>
        <begin position="1030"/>
        <end position="1079"/>
    </location>
</feature>
<dbReference type="InterPro" id="IPR056863">
    <property type="entry name" value="LMN_ATRN_NET-like_EGF"/>
</dbReference>
<feature type="domain" description="Laminin EGF-like" evidence="16">
    <location>
        <begin position="1531"/>
        <end position="1580"/>
    </location>
</feature>
<evidence type="ECO:0000256" key="2">
    <source>
        <dbReference type="ARBA" id="ARBA00022525"/>
    </source>
</evidence>
<keyword evidence="20" id="KW-1185">Reference proteome</keyword>
<dbReference type="Pfam" id="PF00052">
    <property type="entry name" value="Laminin_B"/>
    <property type="match status" value="2"/>
</dbReference>
<dbReference type="SMART" id="SM00180">
    <property type="entry name" value="EGF_Lam"/>
    <property type="match status" value="18"/>
</dbReference>
<feature type="domain" description="Laminin G" evidence="15">
    <location>
        <begin position="2648"/>
        <end position="2838"/>
    </location>
</feature>
<organism evidence="19 20">
    <name type="scientific">Ancylostoma ceylanicum</name>
    <dbReference type="NCBI Taxonomy" id="53326"/>
    <lineage>
        <taxon>Eukaryota</taxon>
        <taxon>Metazoa</taxon>
        <taxon>Ecdysozoa</taxon>
        <taxon>Nematoda</taxon>
        <taxon>Chromadorea</taxon>
        <taxon>Rhabditida</taxon>
        <taxon>Rhabditina</taxon>
        <taxon>Rhabditomorpha</taxon>
        <taxon>Strongyloidea</taxon>
        <taxon>Ancylostomatidae</taxon>
        <taxon>Ancylostomatinae</taxon>
        <taxon>Ancylostoma</taxon>
    </lineage>
</organism>
<feature type="domain" description="Laminin G" evidence="15">
    <location>
        <begin position="2956"/>
        <end position="3127"/>
    </location>
</feature>
<feature type="disulfide bond" evidence="11">
    <location>
        <begin position="2611"/>
        <end position="2638"/>
    </location>
</feature>
<keyword evidence="7 12" id="KW-1015">Disulfide bond</keyword>
<feature type="disulfide bond" evidence="12">
    <location>
        <begin position="1082"/>
        <end position="1099"/>
    </location>
</feature>
<accession>A0A016TE22</accession>
<dbReference type="CDD" id="cd00110">
    <property type="entry name" value="LamG"/>
    <property type="match status" value="5"/>
</dbReference>
<evidence type="ECO:0000256" key="7">
    <source>
        <dbReference type="ARBA" id="ARBA00023157"/>
    </source>
</evidence>
<dbReference type="FunFam" id="2.10.25.10:FF:000904">
    <property type="entry name" value="LAMinin related. See also lmb"/>
    <property type="match status" value="1"/>
</dbReference>
<feature type="domain" description="Laminin N-terminal" evidence="18">
    <location>
        <begin position="37"/>
        <end position="288"/>
    </location>
</feature>
<feature type="disulfide bond" evidence="12">
    <location>
        <begin position="907"/>
        <end position="916"/>
    </location>
</feature>
<feature type="domain" description="Laminin EGF-like" evidence="16">
    <location>
        <begin position="1638"/>
        <end position="1684"/>
    </location>
</feature>
<evidence type="ECO:0000256" key="11">
    <source>
        <dbReference type="PROSITE-ProRule" id="PRU00122"/>
    </source>
</evidence>
<feature type="domain" description="Laminin EGF-like" evidence="16">
    <location>
        <begin position="1175"/>
        <end position="1220"/>
    </location>
</feature>
<evidence type="ECO:0000256" key="14">
    <source>
        <dbReference type="SAM" id="SignalP"/>
    </source>
</evidence>
<dbReference type="SMR" id="A0A016TE22"/>
<dbReference type="PROSITE" id="PS50027">
    <property type="entry name" value="EGF_LAM_2"/>
    <property type="match status" value="12"/>
</dbReference>
<dbReference type="STRING" id="53326.A0A016TE22"/>
<keyword evidence="5" id="KW-0677">Repeat</keyword>
<feature type="disulfide bond" evidence="12">
    <location>
        <begin position="416"/>
        <end position="428"/>
    </location>
</feature>
<feature type="disulfide bond" evidence="12">
    <location>
        <begin position="1101"/>
        <end position="1110"/>
    </location>
</feature>
<feature type="disulfide bond" evidence="12">
    <location>
        <begin position="1550"/>
        <end position="1559"/>
    </location>
</feature>
<dbReference type="PROSITE" id="PS51117">
    <property type="entry name" value="LAMININ_NTER"/>
    <property type="match status" value="1"/>
</dbReference>
<dbReference type="InterPro" id="IPR002049">
    <property type="entry name" value="LE_dom"/>
</dbReference>
<dbReference type="FunFam" id="2.10.25.10:FF:000580">
    <property type="entry name" value="Wing blister, isoform B"/>
    <property type="match status" value="1"/>
</dbReference>
<dbReference type="GO" id="GO:0005604">
    <property type="term" value="C:basement membrane"/>
    <property type="evidence" value="ECO:0007669"/>
    <property type="project" value="UniProtKB-SubCell"/>
</dbReference>
<feature type="domain" description="Laminin EGF-like" evidence="16">
    <location>
        <begin position="1080"/>
        <end position="1127"/>
    </location>
</feature>
<dbReference type="PROSITE" id="PS01248">
    <property type="entry name" value="EGF_LAM_1"/>
    <property type="match status" value="6"/>
</dbReference>
<evidence type="ECO:0000259" key="15">
    <source>
        <dbReference type="PROSITE" id="PS50025"/>
    </source>
</evidence>
<dbReference type="FunFam" id="2.10.25.10:FF:000189">
    <property type="entry name" value="Laminin subunit alpha 2"/>
    <property type="match status" value="1"/>
</dbReference>
<dbReference type="PROSITE" id="PS50025">
    <property type="entry name" value="LAM_G_DOMAIN"/>
    <property type="match status" value="4"/>
</dbReference>
<evidence type="ECO:0000256" key="6">
    <source>
        <dbReference type="ARBA" id="ARBA00022869"/>
    </source>
</evidence>
<evidence type="ECO:0000256" key="1">
    <source>
        <dbReference type="ARBA" id="ARBA00004302"/>
    </source>
</evidence>
<feature type="domain" description="Laminin IV type A" evidence="17">
    <location>
        <begin position="1289"/>
        <end position="1487"/>
    </location>
</feature>
<evidence type="ECO:0000256" key="9">
    <source>
        <dbReference type="ARBA" id="ARBA00023292"/>
    </source>
</evidence>
<evidence type="ECO:0000256" key="3">
    <source>
        <dbReference type="ARBA" id="ARBA00022530"/>
    </source>
</evidence>
<evidence type="ECO:0000256" key="4">
    <source>
        <dbReference type="ARBA" id="ARBA00022729"/>
    </source>
</evidence>
<dbReference type="FunFam" id="2.10.25.10:FF:000512">
    <property type="entry name" value="Laminin subunit alpha 1"/>
    <property type="match status" value="1"/>
</dbReference>
<dbReference type="Pfam" id="PF00053">
    <property type="entry name" value="EGF_laminin"/>
    <property type="match status" value="14"/>
</dbReference>
<dbReference type="Pfam" id="PF00054">
    <property type="entry name" value="Laminin_G_1"/>
    <property type="match status" value="1"/>
</dbReference>
<name>A0A016TE22_9BILA</name>
<dbReference type="Gene3D" id="2.60.120.260">
    <property type="entry name" value="Galactose-binding domain-like"/>
    <property type="match status" value="1"/>
</dbReference>
<feature type="domain" description="Laminin EGF-like" evidence="16">
    <location>
        <begin position="471"/>
        <end position="520"/>
    </location>
</feature>
<feature type="disulfide bond" evidence="12">
    <location>
        <begin position="937"/>
        <end position="954"/>
    </location>
</feature>
<dbReference type="SMART" id="SM00281">
    <property type="entry name" value="LamB"/>
    <property type="match status" value="2"/>
</dbReference>
<dbReference type="InterPro" id="IPR000742">
    <property type="entry name" value="EGF"/>
</dbReference>
<feature type="coiled-coil region" evidence="13">
    <location>
        <begin position="1926"/>
        <end position="1953"/>
    </location>
</feature>
<feature type="disulfide bond" evidence="12">
    <location>
        <begin position="1248"/>
        <end position="1257"/>
    </location>
</feature>
<protein>
    <recommendedName>
        <fullName evidence="21">Laminin EGF-like protein</fullName>
    </recommendedName>
</protein>
<feature type="domain" description="Laminin EGF-like" evidence="16">
    <location>
        <begin position="416"/>
        <end position="470"/>
    </location>
</feature>
<feature type="disulfide bond" evidence="12">
    <location>
        <begin position="1080"/>
        <end position="1092"/>
    </location>
</feature>
<dbReference type="FunFam" id="2.10.25.10:FF:000242">
    <property type="entry name" value="Laminin subunit alpha 1"/>
    <property type="match status" value="1"/>
</dbReference>
<dbReference type="PANTHER" id="PTHR10574:SF444">
    <property type="entry name" value="BASEMENT MEMBRANE-SPECIFIC HEPARAN SULFATE PROTEOGLYCAN CORE PROTEIN"/>
    <property type="match status" value="1"/>
</dbReference>
<keyword evidence="6" id="KW-0084">Basement membrane</keyword>
<dbReference type="FunFam" id="2.10.25.10:FF:000106">
    <property type="entry name" value="Heparan sulfate proteoglycan 2"/>
    <property type="match status" value="1"/>
</dbReference>
<keyword evidence="3" id="KW-0272">Extracellular matrix</keyword>
<dbReference type="PRINTS" id="PR00011">
    <property type="entry name" value="EGFLAMININ"/>
</dbReference>
<keyword evidence="2" id="KW-0964">Secreted</keyword>
<dbReference type="FunFam" id="2.10.25.10:FF:000069">
    <property type="entry name" value="Laminin subunit alpha 1"/>
    <property type="match status" value="1"/>
</dbReference>
<feature type="domain" description="Laminin EGF-like" evidence="16">
    <location>
        <begin position="935"/>
        <end position="981"/>
    </location>
</feature>
<evidence type="ECO:0000256" key="10">
    <source>
        <dbReference type="ARBA" id="ARBA00065619"/>
    </source>
</evidence>
<evidence type="ECO:0000256" key="12">
    <source>
        <dbReference type="PROSITE-ProRule" id="PRU00460"/>
    </source>
</evidence>
<keyword evidence="8" id="KW-0325">Glycoprotein</keyword>
<feature type="disulfide bond" evidence="12">
    <location>
        <begin position="785"/>
        <end position="794"/>
    </location>
</feature>
<keyword evidence="4 14" id="KW-0732">Signal</keyword>
<comment type="caution">
    <text evidence="12">Lacks conserved residue(s) required for the propagation of feature annotation.</text>
</comment>
<dbReference type="FunFam" id="2.10.25.10:FF:000067">
    <property type="entry name" value="Laminin subunit gamma 1"/>
    <property type="match status" value="1"/>
</dbReference>
<evidence type="ECO:0000259" key="17">
    <source>
        <dbReference type="PROSITE" id="PS51115"/>
    </source>
</evidence>
<evidence type="ECO:0000256" key="13">
    <source>
        <dbReference type="SAM" id="Coils"/>
    </source>
</evidence>
<dbReference type="SUPFAM" id="SSF49899">
    <property type="entry name" value="Concanavalin A-like lectins/glucanases"/>
    <property type="match status" value="5"/>
</dbReference>
<dbReference type="FunFam" id="2.60.120.260:FF:000017">
    <property type="entry name" value="Laminin subunit alpha 2"/>
    <property type="match status" value="1"/>
</dbReference>
<comment type="subcellular location">
    <subcellularLocation>
        <location evidence="1">Secreted</location>
        <location evidence="1">Extracellular space</location>
        <location evidence="1">Extracellular matrix</location>
        <location evidence="1">Basement membrane</location>
    </subcellularLocation>
</comment>
<feature type="disulfide bond" evidence="12">
    <location>
        <begin position="956"/>
        <end position="965"/>
    </location>
</feature>
<feature type="disulfide bond" evidence="12">
    <location>
        <begin position="1003"/>
        <end position="1012"/>
    </location>
</feature>
<reference evidence="20" key="1">
    <citation type="journal article" date="2015" name="Nat. Genet.">
        <title>The genome and transcriptome of the zoonotic hookworm Ancylostoma ceylanicum identify infection-specific gene families.</title>
        <authorList>
            <person name="Schwarz E.M."/>
            <person name="Hu Y."/>
            <person name="Antoshechkin I."/>
            <person name="Miller M.M."/>
            <person name="Sternberg P.W."/>
            <person name="Aroian R.V."/>
        </authorList>
    </citation>
    <scope>NUCLEOTIDE SEQUENCE</scope>
    <source>
        <strain evidence="20">HY135</strain>
    </source>
</reference>
<dbReference type="GO" id="GO:0009887">
    <property type="term" value="P:animal organ morphogenesis"/>
    <property type="evidence" value="ECO:0007669"/>
    <property type="project" value="TreeGrafter"/>
</dbReference>
<dbReference type="SMART" id="SM00136">
    <property type="entry name" value="LamNT"/>
    <property type="match status" value="1"/>
</dbReference>
<feature type="disulfide bond" evidence="12">
    <location>
        <begin position="1052"/>
        <end position="1061"/>
    </location>
</feature>
<dbReference type="Pfam" id="PF02210">
    <property type="entry name" value="Laminin_G_2"/>
    <property type="match status" value="3"/>
</dbReference>
<dbReference type="CDD" id="cd00055">
    <property type="entry name" value="EGF_Lam"/>
    <property type="match status" value="16"/>
</dbReference>
<feature type="disulfide bond" evidence="12">
    <location>
        <begin position="982"/>
        <end position="994"/>
    </location>
</feature>
<feature type="disulfide bond" evidence="12">
    <location>
        <begin position="1640"/>
        <end position="1657"/>
    </location>
</feature>
<dbReference type="Gene3D" id="2.10.25.10">
    <property type="entry name" value="Laminin"/>
    <property type="match status" value="15"/>
</dbReference>
<dbReference type="InterPro" id="IPR001791">
    <property type="entry name" value="Laminin_G"/>
</dbReference>
<gene>
    <name evidence="19" type="primary">Acey_s0112.g342</name>
    <name evidence="19" type="synonym">Acey-lam-3</name>
    <name evidence="19" type="ORF">Y032_0112g342</name>
</gene>
<dbReference type="InterPro" id="IPR008211">
    <property type="entry name" value="Laminin_N"/>
</dbReference>
<evidence type="ECO:0000256" key="8">
    <source>
        <dbReference type="ARBA" id="ARBA00023180"/>
    </source>
</evidence>
<evidence type="ECO:0000313" key="20">
    <source>
        <dbReference type="Proteomes" id="UP000024635"/>
    </source>
</evidence>
<dbReference type="SUPFAM" id="SSF57196">
    <property type="entry name" value="EGF/Laminin"/>
    <property type="match status" value="13"/>
</dbReference>
<evidence type="ECO:0000259" key="16">
    <source>
        <dbReference type="PROSITE" id="PS50027"/>
    </source>
</evidence>
<dbReference type="FunFam" id="2.10.25.10:FF:000130">
    <property type="entry name" value="Laminin subunit beta 1"/>
    <property type="match status" value="1"/>
</dbReference>
<feature type="domain" description="Laminin EGF-like" evidence="16">
    <location>
        <begin position="982"/>
        <end position="1029"/>
    </location>
</feature>
<feature type="disulfide bond" evidence="12">
    <location>
        <begin position="1659"/>
        <end position="1668"/>
    </location>
</feature>
<comment type="caution">
    <text evidence="19">The sequence shown here is derived from an EMBL/GenBank/DDBJ whole genome shotgun (WGS) entry which is preliminary data.</text>
</comment>
<feature type="domain" description="Laminin IV type A" evidence="17">
    <location>
        <begin position="541"/>
        <end position="732"/>
    </location>
</feature>
<dbReference type="Pfam" id="PF24973">
    <property type="entry name" value="EGF_LMN_ATRN"/>
    <property type="match status" value="2"/>
</dbReference>
<dbReference type="EMBL" id="JARK01001448">
    <property type="protein sequence ID" value="EYC00932.1"/>
    <property type="molecule type" value="Genomic_DNA"/>
</dbReference>
<proteinExistence type="predicted"/>
<feature type="signal peptide" evidence="14">
    <location>
        <begin position="1"/>
        <end position="22"/>
    </location>
</feature>
<feature type="disulfide bond" evidence="11">
    <location>
        <begin position="3286"/>
        <end position="3313"/>
    </location>
</feature>
<dbReference type="InterPro" id="IPR013320">
    <property type="entry name" value="ConA-like_dom_sf"/>
</dbReference>
<feature type="disulfide bond" evidence="12">
    <location>
        <begin position="446"/>
        <end position="455"/>
    </location>
</feature>
<dbReference type="Gene3D" id="2.60.120.200">
    <property type="match status" value="5"/>
</dbReference>
<feature type="disulfide bond" evidence="12">
    <location>
        <begin position="1638"/>
        <end position="1650"/>
    </location>
</feature>
<dbReference type="InterPro" id="IPR050440">
    <property type="entry name" value="Laminin/Netrin_ECM"/>
</dbReference>
<dbReference type="Gene3D" id="2.170.300.10">
    <property type="entry name" value="Tie2 ligand-binding domain superfamily"/>
    <property type="match status" value="1"/>
</dbReference>
<evidence type="ECO:0000256" key="5">
    <source>
        <dbReference type="ARBA" id="ARBA00022737"/>
    </source>
</evidence>
<evidence type="ECO:0000313" key="19">
    <source>
        <dbReference type="EMBL" id="EYC00932.1"/>
    </source>
</evidence>
<dbReference type="FunFam" id="2.10.25.10:FF:000209">
    <property type="entry name" value="Laminin subunit alpha 5"/>
    <property type="match status" value="1"/>
</dbReference>
<feature type="disulfide bond" evidence="12">
    <location>
        <begin position="935"/>
        <end position="947"/>
    </location>
</feature>
<feature type="disulfide bond" evidence="12">
    <location>
        <begin position="1177"/>
        <end position="1194"/>
    </location>
</feature>
<dbReference type="SMART" id="SM00282">
    <property type="entry name" value="LamG"/>
    <property type="match status" value="5"/>
</dbReference>